<dbReference type="AlphaFoldDB" id="A0A5B7DWH7"/>
<protein>
    <submittedName>
        <fullName evidence="1">Uncharacterized protein</fullName>
    </submittedName>
</protein>
<name>A0A5B7DWH7_PORTR</name>
<dbReference type="Proteomes" id="UP000324222">
    <property type="component" value="Unassembled WGS sequence"/>
</dbReference>
<proteinExistence type="predicted"/>
<dbReference type="EMBL" id="VSRR010001450">
    <property type="protein sequence ID" value="MPC25363.1"/>
    <property type="molecule type" value="Genomic_DNA"/>
</dbReference>
<comment type="caution">
    <text evidence="1">The sequence shown here is derived from an EMBL/GenBank/DDBJ whole genome shotgun (WGS) entry which is preliminary data.</text>
</comment>
<sequence length="63" mass="7455">MIQSLRDKGGKEWYGFLKDERMPDCEHVESLKVNGAVVTGKEEMRRVIKEFWEEIEGIREKNV</sequence>
<reference evidence="1 2" key="1">
    <citation type="submission" date="2019-05" db="EMBL/GenBank/DDBJ databases">
        <title>Another draft genome of Portunus trituberculatus and its Hox gene families provides insights of decapod evolution.</title>
        <authorList>
            <person name="Jeong J.-H."/>
            <person name="Song I."/>
            <person name="Kim S."/>
            <person name="Choi T."/>
            <person name="Kim D."/>
            <person name="Ryu S."/>
            <person name="Kim W."/>
        </authorList>
    </citation>
    <scope>NUCLEOTIDE SEQUENCE [LARGE SCALE GENOMIC DNA]</scope>
    <source>
        <tissue evidence="1">Muscle</tissue>
    </source>
</reference>
<evidence type="ECO:0000313" key="2">
    <source>
        <dbReference type="Proteomes" id="UP000324222"/>
    </source>
</evidence>
<evidence type="ECO:0000313" key="1">
    <source>
        <dbReference type="EMBL" id="MPC25363.1"/>
    </source>
</evidence>
<accession>A0A5B7DWH7</accession>
<gene>
    <name evidence="1" type="ORF">E2C01_018472</name>
</gene>
<organism evidence="1 2">
    <name type="scientific">Portunus trituberculatus</name>
    <name type="common">Swimming crab</name>
    <name type="synonym">Neptunus trituberculatus</name>
    <dbReference type="NCBI Taxonomy" id="210409"/>
    <lineage>
        <taxon>Eukaryota</taxon>
        <taxon>Metazoa</taxon>
        <taxon>Ecdysozoa</taxon>
        <taxon>Arthropoda</taxon>
        <taxon>Crustacea</taxon>
        <taxon>Multicrustacea</taxon>
        <taxon>Malacostraca</taxon>
        <taxon>Eumalacostraca</taxon>
        <taxon>Eucarida</taxon>
        <taxon>Decapoda</taxon>
        <taxon>Pleocyemata</taxon>
        <taxon>Brachyura</taxon>
        <taxon>Eubrachyura</taxon>
        <taxon>Portunoidea</taxon>
        <taxon>Portunidae</taxon>
        <taxon>Portuninae</taxon>
        <taxon>Portunus</taxon>
    </lineage>
</organism>
<keyword evidence="2" id="KW-1185">Reference proteome</keyword>